<dbReference type="Proteomes" id="UP000251584">
    <property type="component" value="Unassembled WGS sequence"/>
</dbReference>
<evidence type="ECO:0000313" key="1">
    <source>
        <dbReference type="EMBL" id="SQB37509.1"/>
    </source>
</evidence>
<dbReference type="EMBL" id="UAVY01000007">
    <property type="protein sequence ID" value="SQB37509.1"/>
    <property type="molecule type" value="Genomic_DNA"/>
</dbReference>
<evidence type="ECO:0000313" key="2">
    <source>
        <dbReference type="Proteomes" id="UP000251584"/>
    </source>
</evidence>
<protein>
    <submittedName>
        <fullName evidence="1">Uncharacterized protein</fullName>
    </submittedName>
</protein>
<gene>
    <name evidence="1" type="ORF">NCTC10786_04265</name>
</gene>
<dbReference type="AlphaFoldDB" id="A0A2X2YHX7"/>
<proteinExistence type="predicted"/>
<organism evidence="1 2">
    <name type="scientific">Citrobacter koseri</name>
    <name type="common">Citrobacter diversus</name>
    <dbReference type="NCBI Taxonomy" id="545"/>
    <lineage>
        <taxon>Bacteria</taxon>
        <taxon>Pseudomonadati</taxon>
        <taxon>Pseudomonadota</taxon>
        <taxon>Gammaproteobacteria</taxon>
        <taxon>Enterobacterales</taxon>
        <taxon>Enterobacteriaceae</taxon>
        <taxon>Citrobacter</taxon>
    </lineage>
</organism>
<accession>A0A2X2YHX7</accession>
<name>A0A2X2YHX7_CITKO</name>
<sequence length="104" mass="11833">MVSPGVILFGPVLMAKTERYRSDAITVGRGIAKKIFPLFVLKWNTEKFITFHSGTTNPKKRQDCDPDPFSLLIMRLKKAESCVVFAADCRQNRKIFFCQVNFSA</sequence>
<dbReference type="RefSeq" id="WP_130028113.1">
    <property type="nucleotide sequence ID" value="NZ_CP075491.1"/>
</dbReference>
<reference evidence="1 2" key="1">
    <citation type="submission" date="2018-06" db="EMBL/GenBank/DDBJ databases">
        <authorList>
            <consortium name="Pathogen Informatics"/>
            <person name="Doyle S."/>
        </authorList>
    </citation>
    <scope>NUCLEOTIDE SEQUENCE [LARGE SCALE GENOMIC DNA]</scope>
    <source>
        <strain evidence="1 2">NCTC10786</strain>
    </source>
</reference>